<feature type="region of interest" description="Disordered" evidence="1">
    <location>
        <begin position="1"/>
        <end position="31"/>
    </location>
</feature>
<sequence length="31" mass="3600">MTRRIKPAPRPRYQQTYPETLADLLPKNGST</sequence>
<dbReference type="Proteomes" id="UP000539473">
    <property type="component" value="Unassembled WGS sequence"/>
</dbReference>
<comment type="caution">
    <text evidence="2">The sequence shown here is derived from an EMBL/GenBank/DDBJ whole genome shotgun (WGS) entry which is preliminary data.</text>
</comment>
<name>A0A7W8NR65_9DEIO</name>
<dbReference type="AlphaFoldDB" id="A0A7W8NR65"/>
<evidence type="ECO:0000313" key="2">
    <source>
        <dbReference type="EMBL" id="MBB5378621.1"/>
    </source>
</evidence>
<gene>
    <name evidence="2" type="ORF">HNQ07_004128</name>
</gene>
<dbReference type="EMBL" id="JACHFK010000014">
    <property type="protein sequence ID" value="MBB5378621.1"/>
    <property type="molecule type" value="Genomic_DNA"/>
</dbReference>
<organism evidence="2 3">
    <name type="scientific">Deinococcus metalli</name>
    <dbReference type="NCBI Taxonomy" id="1141878"/>
    <lineage>
        <taxon>Bacteria</taxon>
        <taxon>Thermotogati</taxon>
        <taxon>Deinococcota</taxon>
        <taxon>Deinococci</taxon>
        <taxon>Deinococcales</taxon>
        <taxon>Deinococcaceae</taxon>
        <taxon>Deinococcus</taxon>
    </lineage>
</organism>
<evidence type="ECO:0000313" key="3">
    <source>
        <dbReference type="Proteomes" id="UP000539473"/>
    </source>
</evidence>
<proteinExistence type="predicted"/>
<protein>
    <submittedName>
        <fullName evidence="2">Uncharacterized protein</fullName>
    </submittedName>
</protein>
<accession>A0A7W8NR65</accession>
<reference evidence="2 3" key="1">
    <citation type="submission" date="2020-08" db="EMBL/GenBank/DDBJ databases">
        <title>Genomic Encyclopedia of Type Strains, Phase IV (KMG-IV): sequencing the most valuable type-strain genomes for metagenomic binning, comparative biology and taxonomic classification.</title>
        <authorList>
            <person name="Goeker M."/>
        </authorList>
    </citation>
    <scope>NUCLEOTIDE SEQUENCE [LARGE SCALE GENOMIC DNA]</scope>
    <source>
        <strain evidence="2 3">DSM 27521</strain>
    </source>
</reference>
<evidence type="ECO:0000256" key="1">
    <source>
        <dbReference type="SAM" id="MobiDB-lite"/>
    </source>
</evidence>